<evidence type="ECO:0000313" key="2">
    <source>
        <dbReference type="Proteomes" id="UP000001208"/>
    </source>
</evidence>
<evidence type="ECO:0000313" key="1">
    <source>
        <dbReference type="EMBL" id="ACF14843.1"/>
    </source>
</evidence>
<accession>B3QX33</accession>
<dbReference type="Proteomes" id="UP000001208">
    <property type="component" value="Chromosome"/>
</dbReference>
<dbReference type="STRING" id="517418.Ctha_2393"/>
<proteinExistence type="predicted"/>
<reference evidence="1 2" key="1">
    <citation type="submission" date="2008-06" db="EMBL/GenBank/DDBJ databases">
        <title>Complete sequence of Chloroherpeton thalassium ATCC 35110.</title>
        <authorList>
            <consortium name="US DOE Joint Genome Institute"/>
            <person name="Lucas S."/>
            <person name="Copeland A."/>
            <person name="Lapidus A."/>
            <person name="Glavina del Rio T."/>
            <person name="Dalin E."/>
            <person name="Tice H."/>
            <person name="Bruce D."/>
            <person name="Goodwin L."/>
            <person name="Pitluck S."/>
            <person name="Schmutz J."/>
            <person name="Larimer F."/>
            <person name="Land M."/>
            <person name="Hauser L."/>
            <person name="Kyrpides N."/>
            <person name="Mikhailova N."/>
            <person name="Liu Z."/>
            <person name="Li T."/>
            <person name="Zhao F."/>
            <person name="Overmann J."/>
            <person name="Bryant D.A."/>
            <person name="Richardson P."/>
        </authorList>
    </citation>
    <scope>NUCLEOTIDE SEQUENCE [LARGE SCALE GENOMIC DNA]</scope>
    <source>
        <strain evidence="2">ATCC 35110 / GB-78</strain>
    </source>
</reference>
<dbReference type="AlphaFoldDB" id="B3QX33"/>
<dbReference type="SUPFAM" id="SSF102405">
    <property type="entry name" value="MCP/YpsA-like"/>
    <property type="match status" value="1"/>
</dbReference>
<dbReference type="RefSeq" id="WP_012500925.1">
    <property type="nucleotide sequence ID" value="NC_011026.1"/>
</dbReference>
<name>B3QX33_CHLT3</name>
<dbReference type="KEGG" id="cts:Ctha_2393"/>
<organism evidence="1 2">
    <name type="scientific">Chloroherpeton thalassium (strain ATCC 35110 / GB-78)</name>
    <dbReference type="NCBI Taxonomy" id="517418"/>
    <lineage>
        <taxon>Bacteria</taxon>
        <taxon>Pseudomonadati</taxon>
        <taxon>Chlorobiota</taxon>
        <taxon>Chlorobiia</taxon>
        <taxon>Chlorobiales</taxon>
        <taxon>Chloroherpetonaceae</taxon>
        <taxon>Chloroherpeton</taxon>
    </lineage>
</organism>
<evidence type="ECO:0008006" key="3">
    <source>
        <dbReference type="Google" id="ProtNLM"/>
    </source>
</evidence>
<keyword evidence="2" id="KW-1185">Reference proteome</keyword>
<dbReference type="EMBL" id="CP001100">
    <property type="protein sequence ID" value="ACF14843.1"/>
    <property type="molecule type" value="Genomic_DNA"/>
</dbReference>
<dbReference type="eggNOG" id="COG0758">
    <property type="taxonomic scope" value="Bacteria"/>
</dbReference>
<dbReference type="HOGENOM" id="CLU_108850_0_0_10"/>
<gene>
    <name evidence="1" type="ordered locus">Ctha_2393</name>
</gene>
<protein>
    <recommendedName>
        <fullName evidence="3">Molybdenum cofactor carrier</fullName>
    </recommendedName>
</protein>
<dbReference type="Pfam" id="PF12694">
    <property type="entry name" value="cpYpsA"/>
    <property type="match status" value="1"/>
</dbReference>
<dbReference type="Gene3D" id="3.40.50.450">
    <property type="match status" value="1"/>
</dbReference>
<sequence>MLIEKIISGGQTGVDRAALDVAFLLGISCGGWCPKKRLAEDGIIAVRYPLQETPTESYAQRTEWNVLTSDGTLILTCGNLIGGTAYTAQIAELTEKPLLILELSQNKEKAIFAEWIRSNKIKTLNIAGARESQVRGIYETAKNYLLDLLNV</sequence>
<dbReference type="InterPro" id="IPR024755">
    <property type="entry name" value="cpYpsA"/>
</dbReference>